<comment type="caution">
    <text evidence="4">The sequence shown here is derived from an EMBL/GenBank/DDBJ whole genome shotgun (WGS) entry which is preliminary data.</text>
</comment>
<protein>
    <recommendedName>
        <fullName evidence="5">DUF2207 domain-containing protein</fullName>
    </recommendedName>
</protein>
<feature type="compositionally biased region" description="Polar residues" evidence="1">
    <location>
        <begin position="472"/>
        <end position="485"/>
    </location>
</feature>
<feature type="transmembrane region" description="Helical" evidence="2">
    <location>
        <begin position="245"/>
        <end position="270"/>
    </location>
</feature>
<name>A0A7C4PH95_9CHLR</name>
<evidence type="ECO:0000313" key="4">
    <source>
        <dbReference type="EMBL" id="HGS22301.1"/>
    </source>
</evidence>
<keyword evidence="2" id="KW-0812">Transmembrane</keyword>
<keyword evidence="2" id="KW-1133">Transmembrane helix</keyword>
<accession>A0A7C4PH95</accession>
<proteinExistence type="predicted"/>
<gene>
    <name evidence="4" type="ORF">ENT37_10580</name>
</gene>
<keyword evidence="2" id="KW-0472">Membrane</keyword>
<reference evidence="4" key="1">
    <citation type="journal article" date="2020" name="mSystems">
        <title>Genome- and Community-Level Interaction Insights into Carbon Utilization and Element Cycling Functions of Hydrothermarchaeota in Hydrothermal Sediment.</title>
        <authorList>
            <person name="Zhou Z."/>
            <person name="Liu Y."/>
            <person name="Xu W."/>
            <person name="Pan J."/>
            <person name="Luo Z.H."/>
            <person name="Li M."/>
        </authorList>
    </citation>
    <scope>NUCLEOTIDE SEQUENCE [LARGE SCALE GENOMIC DNA]</scope>
    <source>
        <strain evidence="4">SpSt-573</strain>
    </source>
</reference>
<sequence length="564" mass="61296">MFPKRVLPFLAILLILFSAAAPVSAQNLSFQVEREEVTLFIEADGSATVSYLYEFVNDPSGAPIDYIDIGLPTFSYSLNHVSADINGQPVSSIEESPYVKPGVAVGLGSRAIPPGGRGTFRVTVSGIKKMLYKTNKVENASEPYASFQFSPNSFGGEYVHGKTDVTVSLILPPGLNADEPRWFTPQSWPGTEEPTSGFTQEGRIFYRWQSSNADTETQYIFGAAFPQRAVPVAALVTEPVVTKDVWGSICPALFCLGFFGFMALVIWASIVSSRKRKLQYLPPKISLEGNGIKRGLTAVEAAILMEQPMDKILSMILFSVIKKGAATVISRDPLKLQIHELPAEVELRSYEKDFLTAMAEESPRERRQKLQDLMIALVRSVSEKMRGFSRKETVEYYKDIMQKAWEQVEAADTPEVRMQRFDENMDWTMLDRRFDDRSREVLSRGPVIVPMWWGRYDPGYGRATGSGAPVSHTPTQVGQAPASSSMPTLPGADFAASIVGGVQSFSAGVIGDLTSFTGNITNKTNPVPQTTSSTWKGGGGGGGRSCACACACAGCACACAGGGR</sequence>
<dbReference type="AlphaFoldDB" id="A0A7C4PH95"/>
<feature type="chain" id="PRO_5028242081" description="DUF2207 domain-containing protein" evidence="3">
    <location>
        <begin position="26"/>
        <end position="564"/>
    </location>
</feature>
<keyword evidence="3" id="KW-0732">Signal</keyword>
<evidence type="ECO:0008006" key="5">
    <source>
        <dbReference type="Google" id="ProtNLM"/>
    </source>
</evidence>
<feature type="region of interest" description="Disordered" evidence="1">
    <location>
        <begin position="464"/>
        <end position="485"/>
    </location>
</feature>
<feature type="signal peptide" evidence="3">
    <location>
        <begin position="1"/>
        <end position="25"/>
    </location>
</feature>
<evidence type="ECO:0000256" key="3">
    <source>
        <dbReference type="SAM" id="SignalP"/>
    </source>
</evidence>
<evidence type="ECO:0000256" key="1">
    <source>
        <dbReference type="SAM" id="MobiDB-lite"/>
    </source>
</evidence>
<organism evidence="4">
    <name type="scientific">Anaerolinea thermolimosa</name>
    <dbReference type="NCBI Taxonomy" id="229919"/>
    <lineage>
        <taxon>Bacteria</taxon>
        <taxon>Bacillati</taxon>
        <taxon>Chloroflexota</taxon>
        <taxon>Anaerolineae</taxon>
        <taxon>Anaerolineales</taxon>
        <taxon>Anaerolineaceae</taxon>
        <taxon>Anaerolinea</taxon>
    </lineage>
</organism>
<evidence type="ECO:0000256" key="2">
    <source>
        <dbReference type="SAM" id="Phobius"/>
    </source>
</evidence>
<dbReference type="EMBL" id="DSYK01000522">
    <property type="protein sequence ID" value="HGS22301.1"/>
    <property type="molecule type" value="Genomic_DNA"/>
</dbReference>